<dbReference type="OrthoDB" id="2446291at2759"/>
<evidence type="ECO:0000313" key="2">
    <source>
        <dbReference type="EMBL" id="OJD15122.1"/>
    </source>
</evidence>
<proteinExistence type="predicted"/>
<dbReference type="Proteomes" id="UP000182235">
    <property type="component" value="Unassembled WGS sequence"/>
</dbReference>
<name>A0A1J9PGT5_9EURO</name>
<dbReference type="VEuPathDB" id="FungiDB:AJ78_04607"/>
<accession>A0A1J9PGT5</accession>
<dbReference type="EMBL" id="LGRN01000175">
    <property type="protein sequence ID" value="OJD15122.1"/>
    <property type="molecule type" value="Genomic_DNA"/>
</dbReference>
<feature type="region of interest" description="Disordered" evidence="1">
    <location>
        <begin position="351"/>
        <end position="378"/>
    </location>
</feature>
<reference evidence="2 3" key="1">
    <citation type="submission" date="2015-07" db="EMBL/GenBank/DDBJ databases">
        <title>Emmonsia species relationships and genome sequence.</title>
        <authorList>
            <consortium name="The Broad Institute Genomics Platform"/>
            <person name="Cuomo C.A."/>
            <person name="Munoz J.F."/>
            <person name="Imamovic A."/>
            <person name="Priest M.E."/>
            <person name="Young S."/>
            <person name="Clay O.K."/>
            <person name="McEwen J.G."/>
        </authorList>
    </citation>
    <scope>NUCLEOTIDE SEQUENCE [LARGE SCALE GENOMIC DNA]</scope>
    <source>
        <strain evidence="2 3">UAMH 9510</strain>
    </source>
</reference>
<sequence>MSSLSAKRQREDDFEAAELDSERDRKKPRPLPFRTSPTSKHTTLFSQTHQFFPVVEIPATITPVESSDDDENGTASDMVLSPRSQTGKKDDMSFLSIRVQPCSDADSDLEMTDQPLSSSNPISPCSTAGLAPTWPGSAIPSPIPHRLITQSLNISAGRTATPIYGHFTANMSLNAMRQSSNMANDPSAVVPYSAAGSTSSAVTTATTSPSTASLPASAVVGEDWWRHRRLPSPISEDEISPTTTFPQVRRHLKTKTNTSTTGASAPPPCTHAWERKSPKTCIPEPQQQSSTTVYQRHLNHNIFTLADADAAGATGGSSTLAIPAHNHIWSIGNNPHKPTWFHQLAAKTTAEPNTTNIPPVSTDNTTIPQREQTGRSPKISIAMGYRADCDKCQRRVPGHYSHIIRG</sequence>
<feature type="compositionally biased region" description="Polar residues" evidence="1">
    <location>
        <begin position="351"/>
        <end position="375"/>
    </location>
</feature>
<feature type="compositionally biased region" description="Polar residues" evidence="1">
    <location>
        <begin position="35"/>
        <end position="47"/>
    </location>
</feature>
<evidence type="ECO:0000313" key="3">
    <source>
        <dbReference type="Proteomes" id="UP000182235"/>
    </source>
</evidence>
<evidence type="ECO:0000256" key="1">
    <source>
        <dbReference type="SAM" id="MobiDB-lite"/>
    </source>
</evidence>
<feature type="region of interest" description="Disordered" evidence="1">
    <location>
        <begin position="1"/>
        <end position="47"/>
    </location>
</feature>
<protein>
    <submittedName>
        <fullName evidence="2">Uncharacterized protein</fullName>
    </submittedName>
</protein>
<organism evidence="2 3">
    <name type="scientific">Emergomyces pasteurianus Ep9510</name>
    <dbReference type="NCBI Taxonomy" id="1447872"/>
    <lineage>
        <taxon>Eukaryota</taxon>
        <taxon>Fungi</taxon>
        <taxon>Dikarya</taxon>
        <taxon>Ascomycota</taxon>
        <taxon>Pezizomycotina</taxon>
        <taxon>Eurotiomycetes</taxon>
        <taxon>Eurotiomycetidae</taxon>
        <taxon>Onygenales</taxon>
        <taxon>Ajellomycetaceae</taxon>
        <taxon>Emergomyces</taxon>
    </lineage>
</organism>
<comment type="caution">
    <text evidence="2">The sequence shown here is derived from an EMBL/GenBank/DDBJ whole genome shotgun (WGS) entry which is preliminary data.</text>
</comment>
<gene>
    <name evidence="2" type="ORF">AJ78_04607</name>
</gene>
<feature type="region of interest" description="Disordered" evidence="1">
    <location>
        <begin position="63"/>
        <end position="89"/>
    </location>
</feature>
<dbReference type="AlphaFoldDB" id="A0A1J9PGT5"/>
<keyword evidence="3" id="KW-1185">Reference proteome</keyword>